<evidence type="ECO:0000313" key="3">
    <source>
        <dbReference type="Proteomes" id="UP000607653"/>
    </source>
</evidence>
<keyword evidence="1" id="KW-0472">Membrane</keyword>
<dbReference type="AlphaFoldDB" id="A0A822YIJ7"/>
<keyword evidence="1" id="KW-0812">Transmembrane</keyword>
<accession>A0A822YIJ7</accession>
<reference evidence="2 3" key="1">
    <citation type="journal article" date="2020" name="Mol. Biol. Evol.">
        <title>Distinct Expression and Methylation Patterns for Genes with Different Fates following a Single Whole-Genome Duplication in Flowering Plants.</title>
        <authorList>
            <person name="Shi T."/>
            <person name="Rahmani R.S."/>
            <person name="Gugger P.F."/>
            <person name="Wang M."/>
            <person name="Li H."/>
            <person name="Zhang Y."/>
            <person name="Li Z."/>
            <person name="Wang Q."/>
            <person name="Van de Peer Y."/>
            <person name="Marchal K."/>
            <person name="Chen J."/>
        </authorList>
    </citation>
    <scope>NUCLEOTIDE SEQUENCE [LARGE SCALE GENOMIC DNA]</scope>
    <source>
        <tissue evidence="2">Leaf</tissue>
    </source>
</reference>
<protein>
    <submittedName>
        <fullName evidence="2">Uncharacterized protein</fullName>
    </submittedName>
</protein>
<comment type="caution">
    <text evidence="2">The sequence shown here is derived from an EMBL/GenBank/DDBJ whole genome shotgun (WGS) entry which is preliminary data.</text>
</comment>
<proteinExistence type="predicted"/>
<dbReference type="EMBL" id="DUZY01000002">
    <property type="protein sequence ID" value="DAD29238.1"/>
    <property type="molecule type" value="Genomic_DNA"/>
</dbReference>
<feature type="transmembrane region" description="Helical" evidence="1">
    <location>
        <begin position="13"/>
        <end position="35"/>
    </location>
</feature>
<keyword evidence="1" id="KW-1133">Transmembrane helix</keyword>
<organism evidence="2 3">
    <name type="scientific">Nelumbo nucifera</name>
    <name type="common">Sacred lotus</name>
    <dbReference type="NCBI Taxonomy" id="4432"/>
    <lineage>
        <taxon>Eukaryota</taxon>
        <taxon>Viridiplantae</taxon>
        <taxon>Streptophyta</taxon>
        <taxon>Embryophyta</taxon>
        <taxon>Tracheophyta</taxon>
        <taxon>Spermatophyta</taxon>
        <taxon>Magnoliopsida</taxon>
        <taxon>Proteales</taxon>
        <taxon>Nelumbonaceae</taxon>
        <taxon>Nelumbo</taxon>
    </lineage>
</organism>
<sequence length="72" mass="8289">MNFFPSDVVTSDISIYMFLILILKTWKEFLGTILTNRTNLGSGKRERERKLESFDQVKHAMSDSQSMAEDNG</sequence>
<name>A0A822YIJ7_NELNU</name>
<keyword evidence="3" id="KW-1185">Reference proteome</keyword>
<dbReference type="Proteomes" id="UP000607653">
    <property type="component" value="Unassembled WGS sequence"/>
</dbReference>
<evidence type="ECO:0000256" key="1">
    <source>
        <dbReference type="SAM" id="Phobius"/>
    </source>
</evidence>
<evidence type="ECO:0000313" key="2">
    <source>
        <dbReference type="EMBL" id="DAD29238.1"/>
    </source>
</evidence>
<gene>
    <name evidence="2" type="ORF">HUJ06_030706</name>
</gene>